<dbReference type="EMBL" id="MGHL01000013">
    <property type="protein sequence ID" value="OGM69248.1"/>
    <property type="molecule type" value="Genomic_DNA"/>
</dbReference>
<reference evidence="2 3" key="1">
    <citation type="journal article" date="2016" name="Nat. Commun.">
        <title>Thousands of microbial genomes shed light on interconnected biogeochemical processes in an aquifer system.</title>
        <authorList>
            <person name="Anantharaman K."/>
            <person name="Brown C.T."/>
            <person name="Hug L.A."/>
            <person name="Sharon I."/>
            <person name="Castelle C.J."/>
            <person name="Probst A.J."/>
            <person name="Thomas B.C."/>
            <person name="Singh A."/>
            <person name="Wilkins M.J."/>
            <person name="Karaoz U."/>
            <person name="Brodie E.L."/>
            <person name="Williams K.H."/>
            <person name="Hubbard S.S."/>
            <person name="Banfield J.F."/>
        </authorList>
    </citation>
    <scope>NUCLEOTIDE SEQUENCE [LARGE SCALE GENOMIC DNA]</scope>
</reference>
<dbReference type="Proteomes" id="UP000178429">
    <property type="component" value="Unassembled WGS sequence"/>
</dbReference>
<feature type="chain" id="PRO_5009535060" description="Peptidase M10 metallopeptidase domain-containing protein" evidence="1">
    <location>
        <begin position="23"/>
        <end position="253"/>
    </location>
</feature>
<dbReference type="AlphaFoldDB" id="A0A1F8C122"/>
<organism evidence="2 3">
    <name type="scientific">Candidatus Woesebacteria bacterium RIFCSPLOWO2_01_FULL_44_14</name>
    <dbReference type="NCBI Taxonomy" id="1802525"/>
    <lineage>
        <taxon>Bacteria</taxon>
        <taxon>Candidatus Woeseibacteriota</taxon>
    </lineage>
</organism>
<evidence type="ECO:0008006" key="4">
    <source>
        <dbReference type="Google" id="ProtNLM"/>
    </source>
</evidence>
<dbReference type="GO" id="GO:0008237">
    <property type="term" value="F:metallopeptidase activity"/>
    <property type="evidence" value="ECO:0007669"/>
    <property type="project" value="InterPro"/>
</dbReference>
<dbReference type="Gene3D" id="3.40.390.10">
    <property type="entry name" value="Collagenase (Catalytic Domain)"/>
    <property type="match status" value="1"/>
</dbReference>
<dbReference type="SUPFAM" id="SSF55486">
    <property type="entry name" value="Metalloproteases ('zincins'), catalytic domain"/>
    <property type="match status" value="1"/>
</dbReference>
<proteinExistence type="predicted"/>
<sequence>MLKKIIALFAFLFLISASPAFATHSWGGYHWARTANPFTLKLGDNVNSTWDSYLLTTASDWSQSTVLDTIRVTGQANPKNCRPTSGRVEVCNSKYGNNGWLGIAQIWVSSSHITQGITKMNDTYFNTASYNTPAWRQMVICQEIGHTFGLDHQDENFNNTNLGTCMDYTSDPNTNQHPNAHDYEELGLIYAHLDSFTTLRQTISRNLAKEIDQANLDDSKEWGKRIKGDRKVAVYERNFGGGDKVFTFVIWAE</sequence>
<comment type="caution">
    <text evidence="2">The sequence shown here is derived from an EMBL/GenBank/DDBJ whole genome shotgun (WGS) entry which is preliminary data.</text>
</comment>
<keyword evidence="1" id="KW-0732">Signal</keyword>
<feature type="signal peptide" evidence="1">
    <location>
        <begin position="1"/>
        <end position="22"/>
    </location>
</feature>
<evidence type="ECO:0000313" key="2">
    <source>
        <dbReference type="EMBL" id="OGM69248.1"/>
    </source>
</evidence>
<evidence type="ECO:0000313" key="3">
    <source>
        <dbReference type="Proteomes" id="UP000178429"/>
    </source>
</evidence>
<gene>
    <name evidence="2" type="ORF">A2975_02330</name>
</gene>
<evidence type="ECO:0000256" key="1">
    <source>
        <dbReference type="SAM" id="SignalP"/>
    </source>
</evidence>
<name>A0A1F8C122_9BACT</name>
<protein>
    <recommendedName>
        <fullName evidence="4">Peptidase M10 metallopeptidase domain-containing protein</fullName>
    </recommendedName>
</protein>
<dbReference type="InterPro" id="IPR024079">
    <property type="entry name" value="MetalloPept_cat_dom_sf"/>
</dbReference>
<accession>A0A1F8C122</accession>